<organism evidence="1 2">
    <name type="scientific">Colletotrichum salicis</name>
    <dbReference type="NCBI Taxonomy" id="1209931"/>
    <lineage>
        <taxon>Eukaryota</taxon>
        <taxon>Fungi</taxon>
        <taxon>Dikarya</taxon>
        <taxon>Ascomycota</taxon>
        <taxon>Pezizomycotina</taxon>
        <taxon>Sordariomycetes</taxon>
        <taxon>Hypocreomycetidae</taxon>
        <taxon>Glomerellales</taxon>
        <taxon>Glomerellaceae</taxon>
        <taxon>Colletotrichum</taxon>
        <taxon>Colletotrichum acutatum species complex</taxon>
    </lineage>
</organism>
<dbReference type="OrthoDB" id="4810579at2759"/>
<protein>
    <submittedName>
        <fullName evidence="1">Uncharacterized protein</fullName>
    </submittedName>
</protein>
<dbReference type="Proteomes" id="UP000070121">
    <property type="component" value="Unassembled WGS sequence"/>
</dbReference>
<name>A0A135V2G0_9PEZI</name>
<evidence type="ECO:0000313" key="2">
    <source>
        <dbReference type="Proteomes" id="UP000070121"/>
    </source>
</evidence>
<proteinExistence type="predicted"/>
<sequence length="140" mass="15843">MLGYIFMGHELHVPQTFSRPLGTIDSLRNGASPYIDPALLNFRSSGTSGATIHISQWPRAGKAGRPVLLHVSELRYYYGERISANREGDLWFVRLGETVFSSITAVTEFVDALWVSQTKSFIAQQLKRMLRVFRSRMSYG</sequence>
<comment type="caution">
    <text evidence="1">The sequence shown here is derived from an EMBL/GenBank/DDBJ whole genome shotgun (WGS) entry which is preliminary data.</text>
</comment>
<dbReference type="AlphaFoldDB" id="A0A135V2G0"/>
<keyword evidence="2" id="KW-1185">Reference proteome</keyword>
<evidence type="ECO:0000313" key="1">
    <source>
        <dbReference type="EMBL" id="KXH66866.1"/>
    </source>
</evidence>
<accession>A0A135V2G0</accession>
<dbReference type="EMBL" id="JFFI01000581">
    <property type="protein sequence ID" value="KXH66866.1"/>
    <property type="molecule type" value="Genomic_DNA"/>
</dbReference>
<gene>
    <name evidence="1" type="ORF">CSAL01_13749</name>
</gene>
<reference evidence="1 2" key="1">
    <citation type="submission" date="2014-02" db="EMBL/GenBank/DDBJ databases">
        <title>The genome sequence of Colletotrichum salicis CBS 607.94.</title>
        <authorList>
            <person name="Baroncelli R."/>
            <person name="Thon M.R."/>
        </authorList>
    </citation>
    <scope>NUCLEOTIDE SEQUENCE [LARGE SCALE GENOMIC DNA]</scope>
    <source>
        <strain evidence="1 2">CBS 607.94</strain>
    </source>
</reference>